<evidence type="ECO:0000313" key="10">
    <source>
        <dbReference type="Proteomes" id="UP000306102"/>
    </source>
</evidence>
<evidence type="ECO:0000259" key="8">
    <source>
        <dbReference type="Pfam" id="PF08370"/>
    </source>
</evidence>
<dbReference type="GO" id="GO:0016887">
    <property type="term" value="F:ATP hydrolysis activity"/>
    <property type="evidence" value="ECO:0007669"/>
    <property type="project" value="InterPro"/>
</dbReference>
<keyword evidence="3 5" id="KW-1133">Transmembrane helix</keyword>
<feature type="domain" description="ABC transporter" evidence="6">
    <location>
        <begin position="213"/>
        <end position="320"/>
    </location>
</feature>
<dbReference type="Proteomes" id="UP000306102">
    <property type="component" value="Unassembled WGS sequence"/>
</dbReference>
<evidence type="ECO:0000256" key="5">
    <source>
        <dbReference type="SAM" id="Phobius"/>
    </source>
</evidence>
<feature type="domain" description="Plant PDR ABC transporter associated" evidence="8">
    <location>
        <begin position="117"/>
        <end position="174"/>
    </location>
</feature>
<comment type="subcellular location">
    <subcellularLocation>
        <location evidence="1">Membrane</location>
        <topology evidence="1">Multi-pass membrane protein</topology>
    </subcellularLocation>
</comment>
<dbReference type="SUPFAM" id="SSF52540">
    <property type="entry name" value="P-loop containing nucleoside triphosphate hydrolases"/>
    <property type="match status" value="1"/>
</dbReference>
<dbReference type="GO" id="GO:0005524">
    <property type="term" value="F:ATP binding"/>
    <property type="evidence" value="ECO:0007669"/>
    <property type="project" value="InterPro"/>
</dbReference>
<dbReference type="Pfam" id="PF08370">
    <property type="entry name" value="PDR_assoc"/>
    <property type="match status" value="1"/>
</dbReference>
<evidence type="ECO:0000256" key="3">
    <source>
        <dbReference type="ARBA" id="ARBA00022989"/>
    </source>
</evidence>
<gene>
    <name evidence="9" type="ORF">TEA_010862</name>
</gene>
<evidence type="ECO:0000259" key="7">
    <source>
        <dbReference type="Pfam" id="PF01061"/>
    </source>
</evidence>
<comment type="caution">
    <text evidence="9">The sequence shown here is derived from an EMBL/GenBank/DDBJ whole genome shotgun (WGS) entry which is preliminary data.</text>
</comment>
<dbReference type="FunFam" id="3.40.50.300:FF:003489">
    <property type="entry name" value="ABC transporter G family member 39"/>
    <property type="match status" value="1"/>
</dbReference>
<evidence type="ECO:0008006" key="11">
    <source>
        <dbReference type="Google" id="ProtNLM"/>
    </source>
</evidence>
<dbReference type="STRING" id="542762.A0A4S4DSW2"/>
<feature type="transmembrane region" description="Helical" evidence="5">
    <location>
        <begin position="56"/>
        <end position="89"/>
    </location>
</feature>
<keyword evidence="10" id="KW-1185">Reference proteome</keyword>
<proteinExistence type="predicted"/>
<dbReference type="Pfam" id="PF00005">
    <property type="entry name" value="ABC_tran"/>
    <property type="match status" value="1"/>
</dbReference>
<dbReference type="InterPro" id="IPR027417">
    <property type="entry name" value="P-loop_NTPase"/>
</dbReference>
<keyword evidence="2 5" id="KW-0812">Transmembrane</keyword>
<dbReference type="AlphaFoldDB" id="A0A4S4DSW2"/>
<dbReference type="InterPro" id="IPR013581">
    <property type="entry name" value="PDR_assoc"/>
</dbReference>
<dbReference type="PANTHER" id="PTHR48040:SF18">
    <property type="entry name" value="PLEIOTROPIC DRUG RESISTANCE PROTEIN 3-LIKE ISOFORM X1"/>
    <property type="match status" value="1"/>
</dbReference>
<evidence type="ECO:0000256" key="4">
    <source>
        <dbReference type="ARBA" id="ARBA00023136"/>
    </source>
</evidence>
<name>A0A4S4DSW2_CAMSN</name>
<evidence type="ECO:0000256" key="1">
    <source>
        <dbReference type="ARBA" id="ARBA00004141"/>
    </source>
</evidence>
<feature type="transmembrane region" description="Helical" evidence="5">
    <location>
        <begin position="137"/>
        <end position="164"/>
    </location>
</feature>
<dbReference type="Gene3D" id="3.40.50.300">
    <property type="entry name" value="P-loop containing nucleotide triphosphate hydrolases"/>
    <property type="match status" value="1"/>
</dbReference>
<evidence type="ECO:0000259" key="6">
    <source>
        <dbReference type="Pfam" id="PF00005"/>
    </source>
</evidence>
<feature type="transmembrane region" description="Helical" evidence="5">
    <location>
        <begin position="16"/>
        <end position="35"/>
    </location>
</feature>
<dbReference type="GO" id="GO:0016020">
    <property type="term" value="C:membrane"/>
    <property type="evidence" value="ECO:0007669"/>
    <property type="project" value="UniProtKB-SubCell"/>
</dbReference>
<evidence type="ECO:0000256" key="2">
    <source>
        <dbReference type="ARBA" id="ARBA00022692"/>
    </source>
</evidence>
<dbReference type="Pfam" id="PF01061">
    <property type="entry name" value="ABC2_membrane"/>
    <property type="match status" value="1"/>
</dbReference>
<dbReference type="PANTHER" id="PTHR48040">
    <property type="entry name" value="PLEIOTROPIC DRUG RESISTANCE PROTEIN 1-LIKE ISOFORM X1"/>
    <property type="match status" value="1"/>
</dbReference>
<feature type="domain" description="ABC-2 type transporter transmembrane" evidence="7">
    <location>
        <begin position="2"/>
        <end position="97"/>
    </location>
</feature>
<dbReference type="GO" id="GO:0140359">
    <property type="term" value="F:ABC-type transporter activity"/>
    <property type="evidence" value="ECO:0007669"/>
    <property type="project" value="InterPro"/>
</dbReference>
<evidence type="ECO:0000313" key="9">
    <source>
        <dbReference type="EMBL" id="THG06322.1"/>
    </source>
</evidence>
<reference evidence="9 10" key="1">
    <citation type="journal article" date="2018" name="Proc. Natl. Acad. Sci. U.S.A.">
        <title>Draft genome sequence of Camellia sinensis var. sinensis provides insights into the evolution of the tea genome and tea quality.</title>
        <authorList>
            <person name="Wei C."/>
            <person name="Yang H."/>
            <person name="Wang S."/>
            <person name="Zhao J."/>
            <person name="Liu C."/>
            <person name="Gao L."/>
            <person name="Xia E."/>
            <person name="Lu Y."/>
            <person name="Tai Y."/>
            <person name="She G."/>
            <person name="Sun J."/>
            <person name="Cao H."/>
            <person name="Tong W."/>
            <person name="Gao Q."/>
            <person name="Li Y."/>
            <person name="Deng W."/>
            <person name="Jiang X."/>
            <person name="Wang W."/>
            <person name="Chen Q."/>
            <person name="Zhang S."/>
            <person name="Li H."/>
            <person name="Wu J."/>
            <person name="Wang P."/>
            <person name="Li P."/>
            <person name="Shi C."/>
            <person name="Zheng F."/>
            <person name="Jian J."/>
            <person name="Huang B."/>
            <person name="Shan D."/>
            <person name="Shi M."/>
            <person name="Fang C."/>
            <person name="Yue Y."/>
            <person name="Li F."/>
            <person name="Li D."/>
            <person name="Wei S."/>
            <person name="Han B."/>
            <person name="Jiang C."/>
            <person name="Yin Y."/>
            <person name="Xia T."/>
            <person name="Zhang Z."/>
            <person name="Bennetzen J.L."/>
            <person name="Zhao S."/>
            <person name="Wan X."/>
        </authorList>
    </citation>
    <scope>NUCLEOTIDE SEQUENCE [LARGE SCALE GENOMIC DNA]</scope>
    <source>
        <strain evidence="10">cv. Shuchazao</strain>
        <tissue evidence="9">Leaf</tissue>
    </source>
</reference>
<dbReference type="EMBL" id="SDRB02010459">
    <property type="protein sequence ID" value="THG06322.1"/>
    <property type="molecule type" value="Genomic_DNA"/>
</dbReference>
<keyword evidence="4 5" id="KW-0472">Membrane</keyword>
<accession>A0A4S4DSW2</accession>
<dbReference type="InterPro" id="IPR013525">
    <property type="entry name" value="ABC2_TM"/>
</dbReference>
<protein>
    <recommendedName>
        <fullName evidence="11">ABC transporter domain-containing protein</fullName>
    </recommendedName>
</protein>
<organism evidence="9 10">
    <name type="scientific">Camellia sinensis var. sinensis</name>
    <name type="common">China tea</name>
    <dbReference type="NCBI Taxonomy" id="542762"/>
    <lineage>
        <taxon>Eukaryota</taxon>
        <taxon>Viridiplantae</taxon>
        <taxon>Streptophyta</taxon>
        <taxon>Embryophyta</taxon>
        <taxon>Tracheophyta</taxon>
        <taxon>Spermatophyta</taxon>
        <taxon>Magnoliopsida</taxon>
        <taxon>eudicotyledons</taxon>
        <taxon>Gunneridae</taxon>
        <taxon>Pentapetalae</taxon>
        <taxon>asterids</taxon>
        <taxon>Ericales</taxon>
        <taxon>Theaceae</taxon>
        <taxon>Camellia</taxon>
    </lineage>
</organism>
<dbReference type="InterPro" id="IPR003439">
    <property type="entry name" value="ABC_transporter-like_ATP-bd"/>
</dbReference>
<sequence>MTVFLRMRMAVDAIHANYYLGALFHALIILFFYGFPELSMTVGRLAVFSKQRDLYFYPAWAYAIPATILKVPLSMLVTLVWTSLTYYVIEYSPEAGSLYSNLVEVGILDFPDDMTLTANTTIGQETLESRGLHCHGYLFWISLDALLGFIIIFNIGFTLSLTFLTVTPGSRAIISNEKLSQIQGSEDSSGAANAEAMRERGFTQKKLQLLCDITGVFRPGVLTALMGVSGAGKTTLMDVLAGRKTSGTIEGDIRIGGFPKVQETFARISGYCEQTDIHSPLITIEESVAYSDWLRLHPEIDSKTKFEFVKEVLEIIELDEIKDCLVGMLGVTKQR</sequence>